<comment type="caution">
    <text evidence="2">The sequence shown here is derived from an EMBL/GenBank/DDBJ whole genome shotgun (WGS) entry which is preliminary data.</text>
</comment>
<reference evidence="2" key="1">
    <citation type="journal article" date="2014" name="Int. J. Syst. Evol. Microbiol.">
        <title>Complete genome sequence of Corynebacterium casei LMG S-19264T (=DSM 44701T), isolated from a smear-ripened cheese.</title>
        <authorList>
            <consortium name="US DOE Joint Genome Institute (JGI-PGF)"/>
            <person name="Walter F."/>
            <person name="Albersmeier A."/>
            <person name="Kalinowski J."/>
            <person name="Ruckert C."/>
        </authorList>
    </citation>
    <scope>NUCLEOTIDE SEQUENCE</scope>
    <source>
        <strain evidence="2">CGMCC 1.16134</strain>
    </source>
</reference>
<proteinExistence type="predicted"/>
<accession>A0A917FFK0</accession>
<dbReference type="EMBL" id="BMKR01000007">
    <property type="protein sequence ID" value="GGF76538.1"/>
    <property type="molecule type" value="Genomic_DNA"/>
</dbReference>
<organism evidence="2 3">
    <name type="scientific">Paenibacillus albidus</name>
    <dbReference type="NCBI Taxonomy" id="2041023"/>
    <lineage>
        <taxon>Bacteria</taxon>
        <taxon>Bacillati</taxon>
        <taxon>Bacillota</taxon>
        <taxon>Bacilli</taxon>
        <taxon>Bacillales</taxon>
        <taxon>Paenibacillaceae</taxon>
        <taxon>Paenibacillus</taxon>
    </lineage>
</organism>
<keyword evidence="1" id="KW-0472">Membrane</keyword>
<feature type="transmembrane region" description="Helical" evidence="1">
    <location>
        <begin position="106"/>
        <end position="124"/>
    </location>
</feature>
<reference evidence="2" key="2">
    <citation type="submission" date="2020-09" db="EMBL/GenBank/DDBJ databases">
        <authorList>
            <person name="Sun Q."/>
            <person name="Zhou Y."/>
        </authorList>
    </citation>
    <scope>NUCLEOTIDE SEQUENCE</scope>
    <source>
        <strain evidence="2">CGMCC 1.16134</strain>
    </source>
</reference>
<dbReference type="AlphaFoldDB" id="A0A917FFK0"/>
<keyword evidence="3" id="KW-1185">Reference proteome</keyword>
<evidence type="ECO:0000256" key="1">
    <source>
        <dbReference type="SAM" id="Phobius"/>
    </source>
</evidence>
<evidence type="ECO:0000313" key="2">
    <source>
        <dbReference type="EMBL" id="GGF76538.1"/>
    </source>
</evidence>
<evidence type="ECO:0000313" key="3">
    <source>
        <dbReference type="Proteomes" id="UP000637643"/>
    </source>
</evidence>
<feature type="transmembrane region" description="Helical" evidence="1">
    <location>
        <begin position="73"/>
        <end position="94"/>
    </location>
</feature>
<protein>
    <submittedName>
        <fullName evidence="2">Uncharacterized protein</fullName>
    </submittedName>
</protein>
<keyword evidence="1" id="KW-0812">Transmembrane</keyword>
<feature type="transmembrane region" description="Helical" evidence="1">
    <location>
        <begin position="136"/>
        <end position="154"/>
    </location>
</feature>
<sequence>MNTPHKIRVSPPLRRVLNRFSLRIKRCVRAGWPVLILIILTIPLLLCSPLMLLIRWMILGTKKWSRTGKHWSIAIRVSGGGLVLNVLMQLLGLLRDPPITLDQLQVGMINNWLLAGLLVVSLYGERGHYKPPTGGLLIKMTVWMLLVGVILLIAKPN</sequence>
<gene>
    <name evidence="2" type="ORF">GCM10010912_22040</name>
</gene>
<name>A0A917FFK0_9BACL</name>
<dbReference type="Proteomes" id="UP000637643">
    <property type="component" value="Unassembled WGS sequence"/>
</dbReference>
<feature type="transmembrane region" description="Helical" evidence="1">
    <location>
        <begin position="30"/>
        <end position="53"/>
    </location>
</feature>
<keyword evidence="1" id="KW-1133">Transmembrane helix</keyword>